<keyword evidence="1" id="KW-1133">Transmembrane helix</keyword>
<organism evidence="2 3">
    <name type="scientific">Fragilariopsis cylindrus CCMP1102</name>
    <dbReference type="NCBI Taxonomy" id="635003"/>
    <lineage>
        <taxon>Eukaryota</taxon>
        <taxon>Sar</taxon>
        <taxon>Stramenopiles</taxon>
        <taxon>Ochrophyta</taxon>
        <taxon>Bacillariophyta</taxon>
        <taxon>Bacillariophyceae</taxon>
        <taxon>Bacillariophycidae</taxon>
        <taxon>Bacillariales</taxon>
        <taxon>Bacillariaceae</taxon>
        <taxon>Fragilariopsis</taxon>
    </lineage>
</organism>
<keyword evidence="3" id="KW-1185">Reference proteome</keyword>
<feature type="transmembrane region" description="Helical" evidence="1">
    <location>
        <begin position="21"/>
        <end position="45"/>
    </location>
</feature>
<reference evidence="2 3" key="1">
    <citation type="submission" date="2016-09" db="EMBL/GenBank/DDBJ databases">
        <title>Extensive genetic diversity and differential bi-allelic expression allows diatom success in the polar Southern Ocean.</title>
        <authorList>
            <consortium name="DOE Joint Genome Institute"/>
            <person name="Mock T."/>
            <person name="Otillar R.P."/>
            <person name="Strauss J."/>
            <person name="Dupont C."/>
            <person name="Frickenhaus S."/>
            <person name="Maumus F."/>
            <person name="Mcmullan M."/>
            <person name="Sanges R."/>
            <person name="Schmutz J."/>
            <person name="Toseland A."/>
            <person name="Valas R."/>
            <person name="Veluchamy A."/>
            <person name="Ward B.J."/>
            <person name="Allen A."/>
            <person name="Barry K."/>
            <person name="Falciatore A."/>
            <person name="Ferrante M."/>
            <person name="Fortunato A.E."/>
            <person name="Gloeckner G."/>
            <person name="Gruber A."/>
            <person name="Hipkin R."/>
            <person name="Janech M."/>
            <person name="Kroth P."/>
            <person name="Leese F."/>
            <person name="Lindquist E."/>
            <person name="Lyon B.R."/>
            <person name="Martin J."/>
            <person name="Mayer C."/>
            <person name="Parker M."/>
            <person name="Quesneville H."/>
            <person name="Raymond J."/>
            <person name="Uhlig C."/>
            <person name="Valentin K.U."/>
            <person name="Worden A.Z."/>
            <person name="Armbrust E.V."/>
            <person name="Bowler C."/>
            <person name="Green B."/>
            <person name="Moulton V."/>
            <person name="Van Oosterhout C."/>
            <person name="Grigoriev I."/>
        </authorList>
    </citation>
    <scope>NUCLEOTIDE SEQUENCE [LARGE SCALE GENOMIC DNA]</scope>
    <source>
        <strain evidence="2 3">CCMP1102</strain>
    </source>
</reference>
<sequence>MSIIERHYYCYCPHQHYHVEYFVLTLVLGTTSSKVISFVILSSCITSRFCRQLSEIAPVEVAFAFACAVDVPVAAVEGLVPAEVLLSVVWIVDVTVAVAVAVSVNVNVDVAFHPRSRPSSFLNYILPPAKSDFSVIVMPESSSLSSSSWTS</sequence>
<dbReference type="EMBL" id="KV784360">
    <property type="protein sequence ID" value="OEU14422.1"/>
    <property type="molecule type" value="Genomic_DNA"/>
</dbReference>
<evidence type="ECO:0000313" key="3">
    <source>
        <dbReference type="Proteomes" id="UP000095751"/>
    </source>
</evidence>
<dbReference type="KEGG" id="fcy:FRACYDRAFT_240961"/>
<gene>
    <name evidence="2" type="ORF">FRACYDRAFT_240961</name>
</gene>
<dbReference type="Proteomes" id="UP000095751">
    <property type="component" value="Unassembled WGS sequence"/>
</dbReference>
<dbReference type="InParanoid" id="A0A1E7F8A3"/>
<protein>
    <submittedName>
        <fullName evidence="2">Uncharacterized protein</fullName>
    </submittedName>
</protein>
<name>A0A1E7F8A3_9STRA</name>
<dbReference type="AlphaFoldDB" id="A0A1E7F8A3"/>
<proteinExistence type="predicted"/>
<keyword evidence="1" id="KW-0812">Transmembrane</keyword>
<feature type="transmembrane region" description="Helical" evidence="1">
    <location>
        <begin position="88"/>
        <end position="108"/>
    </location>
</feature>
<evidence type="ECO:0000313" key="2">
    <source>
        <dbReference type="EMBL" id="OEU14422.1"/>
    </source>
</evidence>
<evidence type="ECO:0000256" key="1">
    <source>
        <dbReference type="SAM" id="Phobius"/>
    </source>
</evidence>
<keyword evidence="1" id="KW-0472">Membrane</keyword>
<accession>A0A1E7F8A3</accession>